<keyword evidence="3" id="KW-1185">Reference proteome</keyword>
<feature type="transmembrane region" description="Helical" evidence="1">
    <location>
        <begin position="28"/>
        <end position="47"/>
    </location>
</feature>
<reference evidence="2 3" key="1">
    <citation type="submission" date="2019-08" db="EMBL/GenBank/DDBJ databases">
        <authorList>
            <person name="Khan S.A."/>
            <person name="Jeon C.O."/>
            <person name="Jeong S.E."/>
        </authorList>
    </citation>
    <scope>NUCLEOTIDE SEQUENCE [LARGE SCALE GENOMIC DNA]</scope>
    <source>
        <strain evidence="3">IMCC1728</strain>
    </source>
</reference>
<keyword evidence="1" id="KW-0812">Transmembrane</keyword>
<gene>
    <name evidence="2" type="ORF">FSC37_18315</name>
</gene>
<comment type="caution">
    <text evidence="2">The sequence shown here is derived from an EMBL/GenBank/DDBJ whole genome shotgun (WGS) entry which is preliminary data.</text>
</comment>
<keyword evidence="1" id="KW-0472">Membrane</keyword>
<evidence type="ECO:0000313" key="2">
    <source>
        <dbReference type="EMBL" id="TXC67012.1"/>
    </source>
</evidence>
<accession>A0A5C6U1Z5</accession>
<evidence type="ECO:0000313" key="3">
    <source>
        <dbReference type="Proteomes" id="UP000321832"/>
    </source>
</evidence>
<evidence type="ECO:0000256" key="1">
    <source>
        <dbReference type="SAM" id="Phobius"/>
    </source>
</evidence>
<sequence length="248" mass="26283">MNDYLLAYAGGIVGAVLMDIAETLASRAGLTSGVSVALVGRWALGLLRGQWAHDDIARSPVRPGEVGAGWAFHVLVGGGGVALLYAVWLQFTGWTLPSQRLWGGGLRRGDLAAALVAAAAGLWLGLVRAAWAEGGERAPGQHAVAPAVRARRRRRHGTRRRPLALAAWRAPAPTLQSICPVAPQASTLSPCTCLPQPVPSPGTARPRAPRRSWLRRWWCGPSRRACCTSSFPVSTPSPVCSSSPNRWG</sequence>
<dbReference type="InterPro" id="IPR021329">
    <property type="entry name" value="DUF2938"/>
</dbReference>
<organism evidence="2 3">
    <name type="scientific">Piscinibacter aquaticus</name>
    <dbReference type="NCBI Taxonomy" id="392597"/>
    <lineage>
        <taxon>Bacteria</taxon>
        <taxon>Pseudomonadati</taxon>
        <taxon>Pseudomonadota</taxon>
        <taxon>Betaproteobacteria</taxon>
        <taxon>Burkholderiales</taxon>
        <taxon>Sphaerotilaceae</taxon>
        <taxon>Piscinibacter</taxon>
    </lineage>
</organism>
<keyword evidence="1" id="KW-1133">Transmembrane helix</keyword>
<protein>
    <submittedName>
        <fullName evidence="2">DUF2938 family protein</fullName>
    </submittedName>
</protein>
<dbReference type="EMBL" id="VOPW01000001">
    <property type="protein sequence ID" value="TXC67012.1"/>
    <property type="molecule type" value="Genomic_DNA"/>
</dbReference>
<name>A0A5C6U1Z5_9BURK</name>
<dbReference type="AlphaFoldDB" id="A0A5C6U1Z5"/>
<feature type="transmembrane region" description="Helical" evidence="1">
    <location>
        <begin position="68"/>
        <end position="91"/>
    </location>
</feature>
<feature type="transmembrane region" description="Helical" evidence="1">
    <location>
        <begin position="111"/>
        <end position="131"/>
    </location>
</feature>
<proteinExistence type="predicted"/>
<dbReference type="Pfam" id="PF11158">
    <property type="entry name" value="DUF2938"/>
    <property type="match status" value="1"/>
</dbReference>
<dbReference type="Proteomes" id="UP000321832">
    <property type="component" value="Unassembled WGS sequence"/>
</dbReference>